<reference key="1">
    <citation type="journal article" date="2014" name="Nat. Commun.">
        <title>The tobacco genome sequence and its comparison with those of tomato and potato.</title>
        <authorList>
            <person name="Sierro N."/>
            <person name="Battey J.N."/>
            <person name="Ouadi S."/>
            <person name="Bakaher N."/>
            <person name="Bovet L."/>
            <person name="Willig A."/>
            <person name="Goepfert S."/>
            <person name="Peitsch M.C."/>
            <person name="Ivanov N.V."/>
        </authorList>
    </citation>
    <scope>NUCLEOTIDE SEQUENCE [LARGE SCALE GENOMIC DNA]</scope>
    <source>
        <strain>cv. TN90</strain>
    </source>
</reference>
<dbReference type="Proteomes" id="UP000790787">
    <property type="component" value="Chromosome 4"/>
</dbReference>
<reference evidence="4 5" key="2">
    <citation type="submission" date="2025-04" db="UniProtKB">
        <authorList>
            <consortium name="RefSeq"/>
        </authorList>
    </citation>
    <scope>IDENTIFICATION</scope>
</reference>
<keyword evidence="1" id="KW-0175">Coiled coil</keyword>
<evidence type="ECO:0000313" key="5">
    <source>
        <dbReference type="RefSeq" id="XP_016492524.1"/>
    </source>
</evidence>
<accession>A0A1S4BUG8</accession>
<feature type="region of interest" description="Disordered" evidence="2">
    <location>
        <begin position="116"/>
        <end position="147"/>
    </location>
</feature>
<evidence type="ECO:0000313" key="4">
    <source>
        <dbReference type="RefSeq" id="XP_016492516.1"/>
    </source>
</evidence>
<feature type="compositionally biased region" description="Basic residues" evidence="2">
    <location>
        <begin position="37"/>
        <end position="46"/>
    </location>
</feature>
<feature type="region of interest" description="Disordered" evidence="2">
    <location>
        <begin position="1"/>
        <end position="68"/>
    </location>
</feature>
<sequence>MRPPSGEKETSAPVLKLTKDNKRKRASTSEDPESKTRTARKPRRKIIPLTEESVRRLRDRDEEEEEVDGSVLVARVKKNIDALMAAGSMMVYEAPPRTEGISKKDSGRIPKSLEIEDASHRSQQTVGISERDGPEALETEENDPSESLRAIIIGDSSTLPSFSKGAIREAQALGALEVDRSHEGEDPFRDLFTGVEDVAGPSDMSGLFCEVQQALNRVAAVHREACSQSGAELRRYEADLRQVTEERNALRLLFEQRKDEIKDL</sequence>
<protein>
    <submittedName>
        <fullName evidence="4 5">Uncharacterized protein</fullName>
    </submittedName>
</protein>
<name>A0A1S4BUG8_TOBAC</name>
<keyword evidence="3" id="KW-1185">Reference proteome</keyword>
<feature type="compositionally biased region" description="Basic and acidic residues" evidence="2">
    <location>
        <begin position="1"/>
        <end position="10"/>
    </location>
</feature>
<feature type="compositionally biased region" description="Acidic residues" evidence="2">
    <location>
        <begin position="135"/>
        <end position="144"/>
    </location>
</feature>
<evidence type="ECO:0000256" key="1">
    <source>
        <dbReference type="SAM" id="Coils"/>
    </source>
</evidence>
<gene>
    <name evidence="4 5" type="primary">LOC107812015</name>
</gene>
<dbReference type="AlphaFoldDB" id="A0A1S4BUG8"/>
<evidence type="ECO:0000256" key="2">
    <source>
        <dbReference type="SAM" id="MobiDB-lite"/>
    </source>
</evidence>
<dbReference type="RefSeq" id="XP_016492524.1">
    <property type="nucleotide sequence ID" value="XM_016637038.1"/>
</dbReference>
<proteinExistence type="predicted"/>
<dbReference type="RefSeq" id="XP_016492516.1">
    <property type="nucleotide sequence ID" value="XM_016637030.1"/>
</dbReference>
<feature type="coiled-coil region" evidence="1">
    <location>
        <begin position="226"/>
        <end position="253"/>
    </location>
</feature>
<dbReference type="PaxDb" id="4097-A0A1S4BUG8"/>
<organism evidence="5">
    <name type="scientific">Nicotiana tabacum</name>
    <name type="common">Common tobacco</name>
    <dbReference type="NCBI Taxonomy" id="4097"/>
    <lineage>
        <taxon>Eukaryota</taxon>
        <taxon>Viridiplantae</taxon>
        <taxon>Streptophyta</taxon>
        <taxon>Embryophyta</taxon>
        <taxon>Tracheophyta</taxon>
        <taxon>Spermatophyta</taxon>
        <taxon>Magnoliopsida</taxon>
        <taxon>eudicotyledons</taxon>
        <taxon>Gunneridae</taxon>
        <taxon>Pentapetalae</taxon>
        <taxon>asterids</taxon>
        <taxon>lamiids</taxon>
        <taxon>Solanales</taxon>
        <taxon>Solanaceae</taxon>
        <taxon>Nicotianoideae</taxon>
        <taxon>Nicotianeae</taxon>
        <taxon>Nicotiana</taxon>
    </lineage>
</organism>
<dbReference type="KEGG" id="nta:107812015"/>
<evidence type="ECO:0000313" key="3">
    <source>
        <dbReference type="Proteomes" id="UP000790787"/>
    </source>
</evidence>
<dbReference type="GeneID" id="107812015"/>